<sequence>MPIADDRFRPDEELLKKFIVGFLNPKIDELASEGVELDPIEIIVVESSREEVVKTDDRKRSVCKVAFYNTYTPDRYLIKSCVRLLERQSDSGFTGLNFTGDIKMGVPNMKGCTLVYNELKFGKV</sequence>
<dbReference type="PATRIC" id="fig|1306954.6.peg.3189"/>
<dbReference type="EMBL" id="LOCO01000045">
    <property type="protein sequence ID" value="KXO06299.1"/>
    <property type="molecule type" value="Genomic_DNA"/>
</dbReference>
<name>A0A137S1J8_9GAMM</name>
<dbReference type="RefSeq" id="WP_061333989.1">
    <property type="nucleotide sequence ID" value="NZ_LOCO01000045.1"/>
</dbReference>
<evidence type="ECO:0000313" key="1">
    <source>
        <dbReference type="EMBL" id="KXO06299.1"/>
    </source>
</evidence>
<dbReference type="Proteomes" id="UP000070282">
    <property type="component" value="Unassembled WGS sequence"/>
</dbReference>
<dbReference type="AlphaFoldDB" id="A0A137S1J8"/>
<evidence type="ECO:0000313" key="2">
    <source>
        <dbReference type="Proteomes" id="UP000070282"/>
    </source>
</evidence>
<gene>
    <name evidence="1" type="ORF">J122_4112</name>
</gene>
<protein>
    <recommendedName>
        <fullName evidence="3">Phage protein</fullName>
    </recommendedName>
</protein>
<evidence type="ECO:0008006" key="3">
    <source>
        <dbReference type="Google" id="ProtNLM"/>
    </source>
</evidence>
<keyword evidence="2" id="KW-1185">Reference proteome</keyword>
<proteinExistence type="predicted"/>
<reference evidence="2" key="1">
    <citation type="submission" date="2015-12" db="EMBL/GenBank/DDBJ databases">
        <authorList>
            <person name="Lima A."/>
            <person name="Farahani Zayas N."/>
            <person name="Castro Da Silva M.A."/>
            <person name="Cabral A."/>
            <person name="Pessatti M.L."/>
        </authorList>
    </citation>
    <scope>NUCLEOTIDE SEQUENCE [LARGE SCALE GENOMIC DNA]</scope>
    <source>
        <strain evidence="2">LAMA 842</strain>
    </source>
</reference>
<accession>A0A137S1J8</accession>
<organism evidence="1 2">
    <name type="scientific">Marinobacter excellens LAMA 842</name>
    <dbReference type="NCBI Taxonomy" id="1306954"/>
    <lineage>
        <taxon>Bacteria</taxon>
        <taxon>Pseudomonadati</taxon>
        <taxon>Pseudomonadota</taxon>
        <taxon>Gammaproteobacteria</taxon>
        <taxon>Pseudomonadales</taxon>
        <taxon>Marinobacteraceae</taxon>
        <taxon>Marinobacter</taxon>
    </lineage>
</organism>
<comment type="caution">
    <text evidence="1">The sequence shown here is derived from an EMBL/GenBank/DDBJ whole genome shotgun (WGS) entry which is preliminary data.</text>
</comment>